<accession>A0A0U5CDN6</accession>
<organism evidence="9 10">
    <name type="scientific">Aspergillus calidoustus</name>
    <dbReference type="NCBI Taxonomy" id="454130"/>
    <lineage>
        <taxon>Eukaryota</taxon>
        <taxon>Fungi</taxon>
        <taxon>Dikarya</taxon>
        <taxon>Ascomycota</taxon>
        <taxon>Pezizomycotina</taxon>
        <taxon>Eurotiomycetes</taxon>
        <taxon>Eurotiomycetidae</taxon>
        <taxon>Eurotiales</taxon>
        <taxon>Aspergillaceae</taxon>
        <taxon>Aspergillus</taxon>
        <taxon>Aspergillus subgen. Nidulantes</taxon>
    </lineage>
</organism>
<reference evidence="10" key="1">
    <citation type="journal article" date="2016" name="Genome Announc.">
        <title>Draft genome sequences of fungus Aspergillus calidoustus.</title>
        <authorList>
            <person name="Horn F."/>
            <person name="Linde J."/>
            <person name="Mattern D.J."/>
            <person name="Walther G."/>
            <person name="Guthke R."/>
            <person name="Scherlach K."/>
            <person name="Martin K."/>
            <person name="Brakhage A.A."/>
            <person name="Petzke L."/>
            <person name="Valiante V."/>
        </authorList>
    </citation>
    <scope>NUCLEOTIDE SEQUENCE [LARGE SCALE GENOMIC DNA]</scope>
    <source>
        <strain evidence="10">SF006504</strain>
    </source>
</reference>
<dbReference type="AlphaFoldDB" id="A0A0U5CDN6"/>
<evidence type="ECO:0008006" key="11">
    <source>
        <dbReference type="Google" id="ProtNLM"/>
    </source>
</evidence>
<dbReference type="STRING" id="454130.A0A0U5CDN6"/>
<evidence type="ECO:0000256" key="2">
    <source>
        <dbReference type="ARBA" id="ARBA00022692"/>
    </source>
</evidence>
<feature type="transmembrane region" description="Helical" evidence="8">
    <location>
        <begin position="43"/>
        <end position="70"/>
    </location>
</feature>
<feature type="compositionally biased region" description="Basic and acidic residues" evidence="7">
    <location>
        <begin position="321"/>
        <end position="331"/>
    </location>
</feature>
<dbReference type="InterPro" id="IPR009617">
    <property type="entry name" value="Seipin"/>
</dbReference>
<feature type="region of interest" description="Disordered" evidence="7">
    <location>
        <begin position="286"/>
        <end position="381"/>
    </location>
</feature>
<dbReference type="EMBL" id="CDMC01000010">
    <property type="protein sequence ID" value="CEL07946.1"/>
    <property type="molecule type" value="Genomic_DNA"/>
</dbReference>
<evidence type="ECO:0000256" key="6">
    <source>
        <dbReference type="ARBA" id="ARBA00023136"/>
    </source>
</evidence>
<dbReference type="PANTHER" id="PTHR21212">
    <property type="entry name" value="BERNARDINELLI-SEIP CONGENITAL LIPODYSTROPHY 2 HOMOLOG BSCL2 PROTEIN"/>
    <property type="match status" value="1"/>
</dbReference>
<keyword evidence="2 8" id="KW-0812">Transmembrane</keyword>
<comment type="subcellular location">
    <subcellularLocation>
        <location evidence="1">Endoplasmic reticulum membrane</location>
        <topology evidence="1">Multi-pass membrane protein</topology>
    </subcellularLocation>
</comment>
<keyword evidence="5" id="KW-0443">Lipid metabolism</keyword>
<dbReference type="OMA" id="HSKQVQI"/>
<evidence type="ECO:0000313" key="9">
    <source>
        <dbReference type="EMBL" id="CEL07946.1"/>
    </source>
</evidence>
<dbReference type="GO" id="GO:0140042">
    <property type="term" value="P:lipid droplet formation"/>
    <property type="evidence" value="ECO:0007669"/>
    <property type="project" value="UniProtKB-ARBA"/>
</dbReference>
<dbReference type="GO" id="GO:0006629">
    <property type="term" value="P:lipid metabolic process"/>
    <property type="evidence" value="ECO:0007669"/>
    <property type="project" value="UniProtKB-KW"/>
</dbReference>
<feature type="compositionally biased region" description="Basic and acidic residues" evidence="7">
    <location>
        <begin position="286"/>
        <end position="305"/>
    </location>
</feature>
<evidence type="ECO:0000256" key="3">
    <source>
        <dbReference type="ARBA" id="ARBA00022824"/>
    </source>
</evidence>
<dbReference type="PANTHER" id="PTHR21212:SF0">
    <property type="entry name" value="SEIPIN"/>
    <property type="match status" value="1"/>
</dbReference>
<dbReference type="Proteomes" id="UP000054771">
    <property type="component" value="Unassembled WGS sequence"/>
</dbReference>
<dbReference type="CDD" id="cd23995">
    <property type="entry name" value="Seipin_BSCL2_like"/>
    <property type="match status" value="1"/>
</dbReference>
<keyword evidence="10" id="KW-1185">Reference proteome</keyword>
<gene>
    <name evidence="9" type="ORF">ASPCAL11100</name>
</gene>
<keyword evidence="3" id="KW-0256">Endoplasmic reticulum</keyword>
<sequence length="381" mass="42800">MDRGKSYAEELDYEEDHSSFISRIMSALLTPLSAVVSKNAVTAYLGTFLFFVTAICMIFVSVFAYGLFYYNVIPHVGLERIVHLQFGSEAHPWGIATLDSSLVSFQPYDVHVELELPQTPSNLAAGNFMLDLSLLSQPSTSASTGENSSPQTISHSRRPAILSYASPLIDISRKVTFMPLYILGWQREAERLVVRMMERVEFTRGALNIPGSARLELHSQVEMQVYAAKVIFRAHLTGLRWIMYRWRITSFFVFTSMFWAVSMFSFSLSWIILPCFFASSRTKKQKGEVKAEDEREGPRTIKQEPVEQLGFQEAEPSAEPSIRESNIKQEADTEEEDEADSDELLHDPGLLHSSGTSGSGTGIENDEAAGLQQRRGHLFES</sequence>
<keyword evidence="6 8" id="KW-0472">Membrane</keyword>
<dbReference type="GO" id="GO:0005789">
    <property type="term" value="C:endoplasmic reticulum membrane"/>
    <property type="evidence" value="ECO:0007669"/>
    <property type="project" value="UniProtKB-SubCell"/>
</dbReference>
<proteinExistence type="predicted"/>
<dbReference type="OrthoDB" id="3990054at2759"/>
<dbReference type="Pfam" id="PF06775">
    <property type="entry name" value="Seipin"/>
    <property type="match status" value="1"/>
</dbReference>
<keyword evidence="4 8" id="KW-1133">Transmembrane helix</keyword>
<protein>
    <recommendedName>
        <fullName evidence="11">Adipose-regulatory protein</fullName>
    </recommendedName>
</protein>
<name>A0A0U5CDN6_ASPCI</name>
<feature type="compositionally biased region" description="Acidic residues" evidence="7">
    <location>
        <begin position="332"/>
        <end position="342"/>
    </location>
</feature>
<evidence type="ECO:0000256" key="5">
    <source>
        <dbReference type="ARBA" id="ARBA00023098"/>
    </source>
</evidence>
<evidence type="ECO:0000256" key="7">
    <source>
        <dbReference type="SAM" id="MobiDB-lite"/>
    </source>
</evidence>
<evidence type="ECO:0000256" key="1">
    <source>
        <dbReference type="ARBA" id="ARBA00004477"/>
    </source>
</evidence>
<evidence type="ECO:0000313" key="10">
    <source>
        <dbReference type="Proteomes" id="UP000054771"/>
    </source>
</evidence>
<feature type="transmembrane region" description="Helical" evidence="8">
    <location>
        <begin position="251"/>
        <end position="273"/>
    </location>
</feature>
<evidence type="ECO:0000256" key="4">
    <source>
        <dbReference type="ARBA" id="ARBA00022989"/>
    </source>
</evidence>
<evidence type="ECO:0000256" key="8">
    <source>
        <dbReference type="SAM" id="Phobius"/>
    </source>
</evidence>